<proteinExistence type="predicted"/>
<dbReference type="GO" id="GO:0016787">
    <property type="term" value="F:hydrolase activity"/>
    <property type="evidence" value="ECO:0007669"/>
    <property type="project" value="UniProtKB-KW"/>
</dbReference>
<reference evidence="1 2" key="1">
    <citation type="submission" date="2023-12" db="EMBL/GenBank/DDBJ databases">
        <title>Novel species of the genus Arcicella isolated from rivers.</title>
        <authorList>
            <person name="Lu H."/>
        </authorList>
    </citation>
    <scope>NUCLEOTIDE SEQUENCE [LARGE SCALE GENOMIC DNA]</scope>
    <source>
        <strain evidence="1 2">KCTC 23307</strain>
    </source>
</reference>
<dbReference type="Gene3D" id="3.40.50.1820">
    <property type="entry name" value="alpha/beta hydrolase"/>
    <property type="match status" value="1"/>
</dbReference>
<keyword evidence="1" id="KW-0378">Hydrolase</keyword>
<dbReference type="InterPro" id="IPR050583">
    <property type="entry name" value="Mycobacterial_A85_antigen"/>
</dbReference>
<dbReference type="RefSeq" id="WP_323298640.1">
    <property type="nucleotide sequence ID" value="NZ_JAYFUM010000028.1"/>
</dbReference>
<dbReference type="EMBL" id="JAYFUM010000028">
    <property type="protein sequence ID" value="MEA5141484.1"/>
    <property type="molecule type" value="Genomic_DNA"/>
</dbReference>
<gene>
    <name evidence="1" type="ORF">VB248_20185</name>
</gene>
<comment type="caution">
    <text evidence="1">The sequence shown here is derived from an EMBL/GenBank/DDBJ whole genome shotgun (WGS) entry which is preliminary data.</text>
</comment>
<organism evidence="1 2">
    <name type="scientific">Arcicella rigui</name>
    <dbReference type="NCBI Taxonomy" id="797020"/>
    <lineage>
        <taxon>Bacteria</taxon>
        <taxon>Pseudomonadati</taxon>
        <taxon>Bacteroidota</taxon>
        <taxon>Cytophagia</taxon>
        <taxon>Cytophagales</taxon>
        <taxon>Flectobacillaceae</taxon>
        <taxon>Arcicella</taxon>
    </lineage>
</organism>
<dbReference type="Pfam" id="PF00756">
    <property type="entry name" value="Esterase"/>
    <property type="match status" value="1"/>
</dbReference>
<dbReference type="InterPro" id="IPR029058">
    <property type="entry name" value="AB_hydrolase_fold"/>
</dbReference>
<dbReference type="SUPFAM" id="SSF53474">
    <property type="entry name" value="alpha/beta-Hydrolases"/>
    <property type="match status" value="1"/>
</dbReference>
<evidence type="ECO:0000313" key="1">
    <source>
        <dbReference type="EMBL" id="MEA5141484.1"/>
    </source>
</evidence>
<keyword evidence="2" id="KW-1185">Reference proteome</keyword>
<dbReference type="InterPro" id="IPR000801">
    <property type="entry name" value="Esterase-like"/>
</dbReference>
<name>A0ABU5QF60_9BACT</name>
<dbReference type="PANTHER" id="PTHR48098:SF6">
    <property type="entry name" value="FERRI-BACILLIBACTIN ESTERASE BESA"/>
    <property type="match status" value="1"/>
</dbReference>
<dbReference type="PANTHER" id="PTHR48098">
    <property type="entry name" value="ENTEROCHELIN ESTERASE-RELATED"/>
    <property type="match status" value="1"/>
</dbReference>
<dbReference type="Proteomes" id="UP001302949">
    <property type="component" value="Unassembled WGS sequence"/>
</dbReference>
<protein>
    <submittedName>
        <fullName evidence="1">Alpha/beta hydrolase-fold protein</fullName>
    </submittedName>
</protein>
<accession>A0ABU5QF60</accession>
<sequence>MPITHPEHSAEIIQIEYNFHSHYLQRTVQLTLIYPKKNNSPLNLIIFNDGQDFGALAMKSTIQRLLSNHQIQPLLCVGIHANHERLQEYGTASQVDYKKRGAKAQQHTDFVLRELLPYLEKVFILKQENRVMAGFSLGGLSAMDIVWNHPGTFSKVGVFSGALWWRQKSEEEGYTDENDRIIHNIVKAGKHQPNQQFWFQAGTNDETSDRNNNGIIDAIDDTLDLIKLLEKHGYQFHKDIVYREVEGGEHNPKTWSLVMPEFLIWAIGR</sequence>
<evidence type="ECO:0000313" key="2">
    <source>
        <dbReference type="Proteomes" id="UP001302949"/>
    </source>
</evidence>